<gene>
    <name evidence="1" type="ORF">GNP35_06610</name>
</gene>
<accession>A0A6N8F7G4</accession>
<name>A0A6N8F7G4_9GAMM</name>
<proteinExistence type="predicted"/>
<evidence type="ECO:0008006" key="3">
    <source>
        <dbReference type="Google" id="ProtNLM"/>
    </source>
</evidence>
<dbReference type="RefSeq" id="WP_155695376.1">
    <property type="nucleotide sequence ID" value="NZ_WOCD01000003.1"/>
</dbReference>
<protein>
    <recommendedName>
        <fullName evidence="3">Flagellar protein FliT</fullName>
    </recommendedName>
</protein>
<organism evidence="1 2">
    <name type="scientific">Psychrosphaera haliotis</name>
    <dbReference type="NCBI Taxonomy" id="555083"/>
    <lineage>
        <taxon>Bacteria</taxon>
        <taxon>Pseudomonadati</taxon>
        <taxon>Pseudomonadota</taxon>
        <taxon>Gammaproteobacteria</taxon>
        <taxon>Alteromonadales</taxon>
        <taxon>Pseudoalteromonadaceae</taxon>
        <taxon>Psychrosphaera</taxon>
    </lineage>
</organism>
<comment type="caution">
    <text evidence="1">The sequence shown here is derived from an EMBL/GenBank/DDBJ whole genome shotgun (WGS) entry which is preliminary data.</text>
</comment>
<dbReference type="EMBL" id="WOCD01000003">
    <property type="protein sequence ID" value="MUH72178.1"/>
    <property type="molecule type" value="Genomic_DNA"/>
</dbReference>
<dbReference type="AlphaFoldDB" id="A0A6N8F7G4"/>
<dbReference type="Proteomes" id="UP000439994">
    <property type="component" value="Unassembled WGS sequence"/>
</dbReference>
<keyword evidence="2" id="KW-1185">Reference proteome</keyword>
<sequence length="93" mass="10687">MATFLATIKSDFDTALKSKDVEQLESVLNRFDESCKTEIESEADILKKEVLIKQCITLHKQIEADLLKARHEIREQIHSAKTNGKKINKYLNV</sequence>
<evidence type="ECO:0000313" key="1">
    <source>
        <dbReference type="EMBL" id="MUH72178.1"/>
    </source>
</evidence>
<evidence type="ECO:0000313" key="2">
    <source>
        <dbReference type="Proteomes" id="UP000439994"/>
    </source>
</evidence>
<reference evidence="1 2" key="1">
    <citation type="submission" date="2019-11" db="EMBL/GenBank/DDBJ databases">
        <title>P. haliotis isolates from Z. marina roots.</title>
        <authorList>
            <person name="Cohen M."/>
            <person name="Jospin G."/>
            <person name="Eisen J.A."/>
            <person name="Coil D.A."/>
        </authorList>
    </citation>
    <scope>NUCLEOTIDE SEQUENCE [LARGE SCALE GENOMIC DNA]</scope>
    <source>
        <strain evidence="1 2">UCD-MCMsp1aY</strain>
    </source>
</reference>